<feature type="domain" description="Polymerase beta nucleotidyltransferase" evidence="1">
    <location>
        <begin position="5"/>
        <end position="86"/>
    </location>
</feature>
<dbReference type="InterPro" id="IPR043519">
    <property type="entry name" value="NT_sf"/>
</dbReference>
<sequence>MNKEEILKVLKSKKASYHLKNFILFGSVSSATNTTNSDIDIAYIEDDKTRLNFESYLKLENELEIIFNAKIDLINYKKFNPLIKLHSQKDFIYV</sequence>
<proteinExistence type="predicted"/>
<dbReference type="Pfam" id="PF18765">
    <property type="entry name" value="Polbeta"/>
    <property type="match status" value="1"/>
</dbReference>
<name>A0A6M8EFX2_9BACT</name>
<dbReference type="CDD" id="cd05403">
    <property type="entry name" value="NT_KNTase_like"/>
    <property type="match status" value="1"/>
</dbReference>
<evidence type="ECO:0000259" key="1">
    <source>
        <dbReference type="Pfam" id="PF18765"/>
    </source>
</evidence>
<dbReference type="GO" id="GO:0016740">
    <property type="term" value="F:transferase activity"/>
    <property type="evidence" value="ECO:0007669"/>
    <property type="project" value="UniProtKB-KW"/>
</dbReference>
<keyword evidence="3" id="KW-1185">Reference proteome</keyword>
<dbReference type="Gene3D" id="3.30.460.10">
    <property type="entry name" value="Beta Polymerase, domain 2"/>
    <property type="match status" value="1"/>
</dbReference>
<dbReference type="InterPro" id="IPR041633">
    <property type="entry name" value="Polbeta"/>
</dbReference>
<keyword evidence="2" id="KW-0808">Transferase</keyword>
<dbReference type="RefSeq" id="WP_172126448.1">
    <property type="nucleotide sequence ID" value="NZ_CP042652.1"/>
</dbReference>
<accession>A0A6M8EFX2</accession>
<dbReference type="AlphaFoldDB" id="A0A6M8EFX2"/>
<organism evidence="2 3">
    <name type="scientific">Arcobacter acticola</name>
    <dbReference type="NCBI Taxonomy" id="1849015"/>
    <lineage>
        <taxon>Bacteria</taxon>
        <taxon>Pseudomonadati</taxon>
        <taxon>Campylobacterota</taxon>
        <taxon>Epsilonproteobacteria</taxon>
        <taxon>Campylobacterales</taxon>
        <taxon>Arcobacteraceae</taxon>
        <taxon>Arcobacter</taxon>
    </lineage>
</organism>
<evidence type="ECO:0000313" key="3">
    <source>
        <dbReference type="Proteomes" id="UP000503483"/>
    </source>
</evidence>
<evidence type="ECO:0000313" key="2">
    <source>
        <dbReference type="EMBL" id="QKE28892.1"/>
    </source>
</evidence>
<protein>
    <submittedName>
        <fullName evidence="2">Nucleotidyltransferase domain-containing protein</fullName>
    </submittedName>
</protein>
<dbReference type="KEGG" id="paco:AACT_1741"/>
<dbReference type="Proteomes" id="UP000503483">
    <property type="component" value="Chromosome"/>
</dbReference>
<reference evidence="2 3" key="1">
    <citation type="submission" date="2019-08" db="EMBL/GenBank/DDBJ databases">
        <title>Complete genome sequence of Arcobacter acticola.</title>
        <authorList>
            <person name="Miller W."/>
        </authorList>
    </citation>
    <scope>NUCLEOTIDE SEQUENCE [LARGE SCALE GENOMIC DNA]</scope>
    <source>
        <strain evidence="2 3">KCTC 52212</strain>
    </source>
</reference>
<dbReference type="EMBL" id="CP042652">
    <property type="protein sequence ID" value="QKE28892.1"/>
    <property type="molecule type" value="Genomic_DNA"/>
</dbReference>
<gene>
    <name evidence="2" type="ORF">AACT_1741</name>
</gene>
<dbReference type="SUPFAM" id="SSF81301">
    <property type="entry name" value="Nucleotidyltransferase"/>
    <property type="match status" value="1"/>
</dbReference>